<dbReference type="Gene3D" id="3.40.50.150">
    <property type="entry name" value="Vaccinia Virus protein VP39"/>
    <property type="match status" value="1"/>
</dbReference>
<dbReference type="PANTHER" id="PTHR10629">
    <property type="entry name" value="CYTOSINE-SPECIFIC METHYLTRANSFERASE"/>
    <property type="match status" value="1"/>
</dbReference>
<evidence type="ECO:0000256" key="1">
    <source>
        <dbReference type="ARBA" id="ARBA00022603"/>
    </source>
</evidence>
<keyword evidence="6" id="KW-1258">Restriction-modification system evasion by virus</keyword>
<evidence type="ECO:0000256" key="9">
    <source>
        <dbReference type="RuleBase" id="RU000417"/>
    </source>
</evidence>
<dbReference type="GO" id="GO:0044027">
    <property type="term" value="P:negative regulation of gene expression via chromosomal CpG island methylation"/>
    <property type="evidence" value="ECO:0007669"/>
    <property type="project" value="TreeGrafter"/>
</dbReference>
<dbReference type="PROSITE" id="PS51679">
    <property type="entry name" value="SAM_MT_C5"/>
    <property type="match status" value="1"/>
</dbReference>
<name>A0A6J5MTY7_9CAUD</name>
<keyword evidence="1 7" id="KW-0489">Methyltransferase</keyword>
<evidence type="ECO:0000313" key="10">
    <source>
        <dbReference type="EMBL" id="CAB4150354.1"/>
    </source>
</evidence>
<organism evidence="10">
    <name type="scientific">uncultured Caudovirales phage</name>
    <dbReference type="NCBI Taxonomy" id="2100421"/>
    <lineage>
        <taxon>Viruses</taxon>
        <taxon>Duplodnaviria</taxon>
        <taxon>Heunggongvirae</taxon>
        <taxon>Uroviricota</taxon>
        <taxon>Caudoviricetes</taxon>
        <taxon>Peduoviridae</taxon>
        <taxon>Maltschvirus</taxon>
        <taxon>Maltschvirus maltsch</taxon>
    </lineage>
</organism>
<evidence type="ECO:0000256" key="7">
    <source>
        <dbReference type="PROSITE-ProRule" id="PRU01016"/>
    </source>
</evidence>
<dbReference type="PROSITE" id="PS00094">
    <property type="entry name" value="C5_MTASE_1"/>
    <property type="match status" value="1"/>
</dbReference>
<sequence>MSTFSCGGGSTMGYKRAGCEVIAANDIDPEMAWHYRTNHNPRHYLLCPIRDLLTATLPPELFDLDILDGSPPCSTFSVAGDREAAWGVEKHFREGQSKQILSDLFFDFIEVAERLRPRVIIAENVKGMLLGRAKGYTRKVMQRLREIGYRPQLFLVNAADCGVPQTRERVFFCAVRDDIKVPPLRFAPTHRWVSVIEATSDLQSLTPDEVAETDLSRSNFNRIWWPLTKPGDNYSSALKRAGLPEKYWNHYRLDGSKPSRTVVSVDILKHWSSFRSLTLREIKRLGSFPDDYAVKSSRVGKYLIGMSVPPKMTEAVARAVSEQWLGKVTRPNG</sequence>
<dbReference type="GO" id="GO:0003886">
    <property type="term" value="F:DNA (cytosine-5-)-methyltransferase activity"/>
    <property type="evidence" value="ECO:0007669"/>
    <property type="project" value="UniProtKB-EC"/>
</dbReference>
<accession>A0A6J5MTY7</accession>
<evidence type="ECO:0000256" key="4">
    <source>
        <dbReference type="ARBA" id="ARBA00022691"/>
    </source>
</evidence>
<dbReference type="Gene3D" id="3.90.120.10">
    <property type="entry name" value="DNA Methylase, subunit A, domain 2"/>
    <property type="match status" value="1"/>
</dbReference>
<dbReference type="Pfam" id="PF00145">
    <property type="entry name" value="DNA_methylase"/>
    <property type="match status" value="1"/>
</dbReference>
<comment type="catalytic activity">
    <reaction evidence="9">
        <text>a 2'-deoxycytidine in DNA + S-adenosyl-L-methionine = a 5-methyl-2'-deoxycytidine in DNA + S-adenosyl-L-homocysteine + H(+)</text>
        <dbReference type="Rhea" id="RHEA:13681"/>
        <dbReference type="Rhea" id="RHEA-COMP:11369"/>
        <dbReference type="Rhea" id="RHEA-COMP:11370"/>
        <dbReference type="ChEBI" id="CHEBI:15378"/>
        <dbReference type="ChEBI" id="CHEBI:57856"/>
        <dbReference type="ChEBI" id="CHEBI:59789"/>
        <dbReference type="ChEBI" id="CHEBI:85452"/>
        <dbReference type="ChEBI" id="CHEBI:85454"/>
        <dbReference type="EC" id="2.1.1.37"/>
    </reaction>
</comment>
<evidence type="ECO:0000256" key="5">
    <source>
        <dbReference type="ARBA" id="ARBA00023280"/>
    </source>
</evidence>
<dbReference type="PRINTS" id="PR00105">
    <property type="entry name" value="C5METTRFRASE"/>
</dbReference>
<evidence type="ECO:0000256" key="3">
    <source>
        <dbReference type="ARBA" id="ARBA00022679"/>
    </source>
</evidence>
<evidence type="ECO:0000256" key="2">
    <source>
        <dbReference type="ARBA" id="ARBA00022632"/>
    </source>
</evidence>
<keyword evidence="5" id="KW-0899">Viral immunoevasion</keyword>
<dbReference type="PANTHER" id="PTHR10629:SF52">
    <property type="entry name" value="DNA (CYTOSINE-5)-METHYLTRANSFERASE 1"/>
    <property type="match status" value="1"/>
</dbReference>
<dbReference type="InterPro" id="IPR001525">
    <property type="entry name" value="C5_MeTfrase"/>
</dbReference>
<comment type="similarity">
    <text evidence="7 8">Belongs to the class I-like SAM-binding methyltransferase superfamily. C5-methyltransferase family.</text>
</comment>
<dbReference type="InterPro" id="IPR050390">
    <property type="entry name" value="C5-Methyltransferase"/>
</dbReference>
<dbReference type="SUPFAM" id="SSF53335">
    <property type="entry name" value="S-adenosyl-L-methionine-dependent methyltransferases"/>
    <property type="match status" value="1"/>
</dbReference>
<evidence type="ECO:0000256" key="6">
    <source>
        <dbReference type="ARBA" id="ARBA00033479"/>
    </source>
</evidence>
<dbReference type="GO" id="GO:0052170">
    <property type="term" value="P:symbiont-mediated suppression of host innate immune response"/>
    <property type="evidence" value="ECO:0007669"/>
    <property type="project" value="UniProtKB-KW"/>
</dbReference>
<dbReference type="GO" id="GO:0099018">
    <property type="term" value="P:symbiont-mediated evasion of host restriction-modification system"/>
    <property type="evidence" value="ECO:0007669"/>
    <property type="project" value="UniProtKB-KW"/>
</dbReference>
<keyword evidence="3 7" id="KW-0808">Transferase</keyword>
<dbReference type="NCBIfam" id="TIGR00675">
    <property type="entry name" value="dcm"/>
    <property type="match status" value="1"/>
</dbReference>
<proteinExistence type="inferred from homology"/>
<dbReference type="InterPro" id="IPR029063">
    <property type="entry name" value="SAM-dependent_MTases_sf"/>
</dbReference>
<keyword evidence="2" id="KW-0945">Host-virus interaction</keyword>
<dbReference type="GO" id="GO:0032259">
    <property type="term" value="P:methylation"/>
    <property type="evidence" value="ECO:0007669"/>
    <property type="project" value="UniProtKB-KW"/>
</dbReference>
<dbReference type="EMBL" id="LR796544">
    <property type="protein sequence ID" value="CAB4150354.1"/>
    <property type="molecule type" value="Genomic_DNA"/>
</dbReference>
<keyword evidence="4 7" id="KW-0949">S-adenosyl-L-methionine</keyword>
<dbReference type="GO" id="GO:0003677">
    <property type="term" value="F:DNA binding"/>
    <property type="evidence" value="ECO:0007669"/>
    <property type="project" value="TreeGrafter"/>
</dbReference>
<protein>
    <recommendedName>
        <fullName evidence="9">Cytosine-specific methyltransferase</fullName>
        <ecNumber evidence="9">2.1.1.37</ecNumber>
    </recommendedName>
</protein>
<keyword evidence="2" id="KW-1090">Inhibition of host innate immune response by virus</keyword>
<feature type="active site" evidence="7">
    <location>
        <position position="73"/>
    </location>
</feature>
<reference evidence="10" key="1">
    <citation type="submission" date="2020-04" db="EMBL/GenBank/DDBJ databases">
        <authorList>
            <person name="Chiriac C."/>
            <person name="Salcher M."/>
            <person name="Ghai R."/>
            <person name="Kavagutti S V."/>
        </authorList>
    </citation>
    <scope>NUCLEOTIDE SEQUENCE</scope>
</reference>
<gene>
    <name evidence="10" type="ORF">UFOVP567_19</name>
</gene>
<dbReference type="InterPro" id="IPR018117">
    <property type="entry name" value="C5_DNA_meth_AS"/>
</dbReference>
<dbReference type="EC" id="2.1.1.37" evidence="9"/>
<evidence type="ECO:0000256" key="8">
    <source>
        <dbReference type="RuleBase" id="RU000416"/>
    </source>
</evidence>